<protein>
    <submittedName>
        <fullName evidence="3">Prepilin-type N-terminal cleavage/methylation domain-containing protein</fullName>
    </submittedName>
</protein>
<name>A0A368KVI7_9BACT</name>
<comment type="caution">
    <text evidence="3">The sequence shown here is derived from an EMBL/GenBank/DDBJ whole genome shotgun (WGS) entry which is preliminary data.</text>
</comment>
<reference evidence="3 4" key="1">
    <citation type="submission" date="2018-07" db="EMBL/GenBank/DDBJ databases">
        <title>Comparative genomes isolates from brazilian mangrove.</title>
        <authorList>
            <person name="De Araujo J.E."/>
            <person name="Taketani R.G."/>
            <person name="Silva M.C.P."/>
            <person name="Lourenco M.V."/>
            <person name="Oliveira V.M."/>
            <person name="Andreote F.D."/>
        </authorList>
    </citation>
    <scope>NUCLEOTIDE SEQUENCE [LARGE SCALE GENOMIC DNA]</scope>
    <source>
        <strain evidence="3 4">HEX PRIS-MGV</strain>
    </source>
</reference>
<dbReference type="Gene3D" id="3.30.700.10">
    <property type="entry name" value="Glycoprotein, Type 4 Pilin"/>
    <property type="match status" value="1"/>
</dbReference>
<proteinExistence type="predicted"/>
<evidence type="ECO:0000313" key="4">
    <source>
        <dbReference type="Proteomes" id="UP000253562"/>
    </source>
</evidence>
<accession>A0A368KVI7</accession>
<dbReference type="NCBIfam" id="TIGR02532">
    <property type="entry name" value="IV_pilin_GFxxxE"/>
    <property type="match status" value="1"/>
</dbReference>
<gene>
    <name evidence="3" type="ORF">DTL42_04000</name>
</gene>
<organism evidence="3 4">
    <name type="scientific">Bremerella cremea</name>
    <dbReference type="NCBI Taxonomy" id="1031537"/>
    <lineage>
        <taxon>Bacteria</taxon>
        <taxon>Pseudomonadati</taxon>
        <taxon>Planctomycetota</taxon>
        <taxon>Planctomycetia</taxon>
        <taxon>Pirellulales</taxon>
        <taxon>Pirellulaceae</taxon>
        <taxon>Bremerella</taxon>
    </lineage>
</organism>
<dbReference type="InterPro" id="IPR000983">
    <property type="entry name" value="Bac_GSPG_pilin"/>
</dbReference>
<dbReference type="AlphaFoldDB" id="A0A368KVI7"/>
<dbReference type="RefSeq" id="WP_114367382.1">
    <property type="nucleotide sequence ID" value="NZ_QPEX01000010.1"/>
</dbReference>
<evidence type="ECO:0000313" key="3">
    <source>
        <dbReference type="EMBL" id="RCS54316.1"/>
    </source>
</evidence>
<evidence type="ECO:0000256" key="1">
    <source>
        <dbReference type="ARBA" id="ARBA00022481"/>
    </source>
</evidence>
<dbReference type="GO" id="GO:0015628">
    <property type="term" value="P:protein secretion by the type II secretion system"/>
    <property type="evidence" value="ECO:0007669"/>
    <property type="project" value="InterPro"/>
</dbReference>
<evidence type="ECO:0000256" key="2">
    <source>
        <dbReference type="SAM" id="Phobius"/>
    </source>
</evidence>
<dbReference type="EMBL" id="QPEX01000010">
    <property type="protein sequence ID" value="RCS54316.1"/>
    <property type="molecule type" value="Genomic_DNA"/>
</dbReference>
<dbReference type="InterPro" id="IPR012902">
    <property type="entry name" value="N_methyl_site"/>
</dbReference>
<dbReference type="PRINTS" id="PR00813">
    <property type="entry name" value="BCTERIALGSPG"/>
</dbReference>
<keyword evidence="2" id="KW-0812">Transmembrane</keyword>
<dbReference type="InterPro" id="IPR045584">
    <property type="entry name" value="Pilin-like"/>
</dbReference>
<dbReference type="GO" id="GO:0015627">
    <property type="term" value="C:type II protein secretion system complex"/>
    <property type="evidence" value="ECO:0007669"/>
    <property type="project" value="InterPro"/>
</dbReference>
<feature type="transmembrane region" description="Helical" evidence="2">
    <location>
        <begin position="12"/>
        <end position="33"/>
    </location>
</feature>
<keyword evidence="2" id="KW-0472">Membrane</keyword>
<sequence length="108" mass="11966">MYQALFKQGRWGFSFLELLAVVAIFGIVAAITVPHVSTTKAFANQRVHEQNIATLNSAVERYYVAEGNWPVTLAELDAEYLPTGVPAVPTEKRLSYSIDNTTHRVVAN</sequence>
<dbReference type="SUPFAM" id="SSF54523">
    <property type="entry name" value="Pili subunits"/>
    <property type="match status" value="1"/>
</dbReference>
<keyword evidence="1" id="KW-0488">Methylation</keyword>
<dbReference type="Proteomes" id="UP000253562">
    <property type="component" value="Unassembled WGS sequence"/>
</dbReference>
<dbReference type="OrthoDB" id="286317at2"/>
<keyword evidence="2" id="KW-1133">Transmembrane helix</keyword>